<sequence>MRLLELQPESGEANLRVAELLLAAGHGAAMAAPYLKQVDASLREAGEVAGFSDERSLKFRACCAAAEVAMADEEHAAALAAAQEAVRLDASAPRGLVLLGRARLHVADYSAALRAFAAALAAAADAGDRRCQATVHALTAQARERLRQHAEALEEARSALAVEPGHVLARVVLATVLQQSGSLQEAERELQQALDCHPCDPGAQLQLGYCQLLGGRAEAISTLEELLRREGAPRSVLGAARVYLALALDAHQPPGHERSVEALLGEALGLHRNLARVWRDAEAGDADQAAAAVQRLRGICDLDLNTLQARQLLRLLALRAGRADLARALAAAHAQQARGAAHGARSRCPSSNPPSRWSCPEGPLLSLAASGASTPLLAGRGSPVPTGGPPTPQGVHPRSPLCAQRAPPPQAAWPRSPSQPLGQGAPPHEASRRGRSREPQVWHRGSPVDASAARAPSLAGWRASREHSRERPTAASEGGDVLTIRMERADPSGGAVGRTAAGLRELCPGLPRLLAGAGGCDQANLRRRAPRGAAEGDLRAAAPAAPEARAAAGGLPAAPAAGGGHGARGGRLPVRPPLREGARPAAHTAAAAGDRLPRGRGRRVPALPARGAPRPEVHEHPAGRPGGEDLRPGPRAADGRRLDEDCPENRRRGRFPEVHGAGVLGCRSRQPDGEDGYLVHGMRAARAARRAAAVRQLHQHGPALRDDPRGEAAPSHPRVGSAVPGGAHTQLLRLRPELQADGGRAALRAVTAGGRVRRPWCAGGPAHAGPRLQVGRLPGCLRLLLSKKINVHGFLLVFYIRASREGLDRHLYQTGRWRRKAVSISLLFGMLIY</sequence>
<organism evidence="2 3">
    <name type="scientific">Prorocentrum cordatum</name>
    <dbReference type="NCBI Taxonomy" id="2364126"/>
    <lineage>
        <taxon>Eukaryota</taxon>
        <taxon>Sar</taxon>
        <taxon>Alveolata</taxon>
        <taxon>Dinophyceae</taxon>
        <taxon>Prorocentrales</taxon>
        <taxon>Prorocentraceae</taxon>
        <taxon>Prorocentrum</taxon>
    </lineage>
</organism>
<feature type="compositionally biased region" description="Low complexity" evidence="1">
    <location>
        <begin position="531"/>
        <end position="560"/>
    </location>
</feature>
<dbReference type="SMART" id="SM00028">
    <property type="entry name" value="TPR"/>
    <property type="match status" value="4"/>
</dbReference>
<dbReference type="Gene3D" id="1.25.40.10">
    <property type="entry name" value="Tetratricopeptide repeat domain"/>
    <property type="match status" value="1"/>
</dbReference>
<feature type="region of interest" description="Disordered" evidence="1">
    <location>
        <begin position="695"/>
        <end position="725"/>
    </location>
</feature>
<feature type="region of interest" description="Disordered" evidence="1">
    <location>
        <begin position="531"/>
        <end position="653"/>
    </location>
</feature>
<gene>
    <name evidence="2" type="ORF">PCOR1329_LOCUS14239</name>
</gene>
<feature type="compositionally biased region" description="Basic and acidic residues" evidence="1">
    <location>
        <begin position="613"/>
        <end position="653"/>
    </location>
</feature>
<feature type="region of interest" description="Disordered" evidence="1">
    <location>
        <begin position="341"/>
        <end position="477"/>
    </location>
</feature>
<dbReference type="InterPro" id="IPR011990">
    <property type="entry name" value="TPR-like_helical_dom_sf"/>
</dbReference>
<dbReference type="Pfam" id="PF14559">
    <property type="entry name" value="TPR_19"/>
    <property type="match status" value="1"/>
</dbReference>
<dbReference type="InterPro" id="IPR019734">
    <property type="entry name" value="TPR_rpt"/>
</dbReference>
<feature type="compositionally biased region" description="Basic and acidic residues" evidence="1">
    <location>
        <begin position="463"/>
        <end position="472"/>
    </location>
</feature>
<feature type="compositionally biased region" description="Low complexity" evidence="1">
    <location>
        <begin position="583"/>
        <end position="592"/>
    </location>
</feature>
<dbReference type="Proteomes" id="UP001189429">
    <property type="component" value="Unassembled WGS sequence"/>
</dbReference>
<protein>
    <submittedName>
        <fullName evidence="2">Uncharacterized protein</fullName>
    </submittedName>
</protein>
<name>A0ABN9QR72_9DINO</name>
<keyword evidence="3" id="KW-1185">Reference proteome</keyword>
<reference evidence="2" key="1">
    <citation type="submission" date="2023-10" db="EMBL/GenBank/DDBJ databases">
        <authorList>
            <person name="Chen Y."/>
            <person name="Shah S."/>
            <person name="Dougan E. K."/>
            <person name="Thang M."/>
            <person name="Chan C."/>
        </authorList>
    </citation>
    <scope>NUCLEOTIDE SEQUENCE [LARGE SCALE GENOMIC DNA]</scope>
</reference>
<evidence type="ECO:0000256" key="1">
    <source>
        <dbReference type="SAM" id="MobiDB-lite"/>
    </source>
</evidence>
<evidence type="ECO:0000313" key="2">
    <source>
        <dbReference type="EMBL" id="CAK0808732.1"/>
    </source>
</evidence>
<proteinExistence type="predicted"/>
<comment type="caution">
    <text evidence="2">The sequence shown here is derived from an EMBL/GenBank/DDBJ whole genome shotgun (WGS) entry which is preliminary data.</text>
</comment>
<evidence type="ECO:0000313" key="3">
    <source>
        <dbReference type="Proteomes" id="UP001189429"/>
    </source>
</evidence>
<feature type="compositionally biased region" description="Low complexity" evidence="1">
    <location>
        <begin position="341"/>
        <end position="360"/>
    </location>
</feature>
<accession>A0ABN9QR72</accession>
<dbReference type="SUPFAM" id="SSF48452">
    <property type="entry name" value="TPR-like"/>
    <property type="match status" value="1"/>
</dbReference>
<feature type="compositionally biased region" description="Basic and acidic residues" evidence="1">
    <location>
        <begin position="429"/>
        <end position="441"/>
    </location>
</feature>
<dbReference type="EMBL" id="CAUYUJ010004244">
    <property type="protein sequence ID" value="CAK0808732.1"/>
    <property type="molecule type" value="Genomic_DNA"/>
</dbReference>